<evidence type="ECO:0000313" key="3">
    <source>
        <dbReference type="Proteomes" id="UP000499080"/>
    </source>
</evidence>
<feature type="region of interest" description="Disordered" evidence="1">
    <location>
        <begin position="1"/>
        <end position="23"/>
    </location>
</feature>
<keyword evidence="3" id="KW-1185">Reference proteome</keyword>
<dbReference type="Proteomes" id="UP000499080">
    <property type="component" value="Unassembled WGS sequence"/>
</dbReference>
<evidence type="ECO:0000313" key="2">
    <source>
        <dbReference type="EMBL" id="GBN66433.1"/>
    </source>
</evidence>
<feature type="region of interest" description="Disordered" evidence="1">
    <location>
        <begin position="59"/>
        <end position="80"/>
    </location>
</feature>
<sequence length="80" mass="9101">PLKPGPFGRKRHQLNSPNLRGHLHHNPNHAITFPYGARKWAAVSEDNWIPSTAYPHLLSDLRTSPPLKRSQPPQTSHLRC</sequence>
<evidence type="ECO:0000256" key="1">
    <source>
        <dbReference type="SAM" id="MobiDB-lite"/>
    </source>
</evidence>
<protein>
    <submittedName>
        <fullName evidence="2">Uncharacterized protein</fullName>
    </submittedName>
</protein>
<comment type="caution">
    <text evidence="2">The sequence shown here is derived from an EMBL/GenBank/DDBJ whole genome shotgun (WGS) entry which is preliminary data.</text>
</comment>
<proteinExistence type="predicted"/>
<dbReference type="EMBL" id="BGPR01140397">
    <property type="protein sequence ID" value="GBN66433.1"/>
    <property type="molecule type" value="Genomic_DNA"/>
</dbReference>
<organism evidence="2 3">
    <name type="scientific">Araneus ventricosus</name>
    <name type="common">Orbweaver spider</name>
    <name type="synonym">Epeira ventricosa</name>
    <dbReference type="NCBI Taxonomy" id="182803"/>
    <lineage>
        <taxon>Eukaryota</taxon>
        <taxon>Metazoa</taxon>
        <taxon>Ecdysozoa</taxon>
        <taxon>Arthropoda</taxon>
        <taxon>Chelicerata</taxon>
        <taxon>Arachnida</taxon>
        <taxon>Araneae</taxon>
        <taxon>Araneomorphae</taxon>
        <taxon>Entelegynae</taxon>
        <taxon>Araneoidea</taxon>
        <taxon>Araneidae</taxon>
        <taxon>Araneus</taxon>
    </lineage>
</organism>
<feature type="compositionally biased region" description="Polar residues" evidence="1">
    <location>
        <begin position="71"/>
        <end position="80"/>
    </location>
</feature>
<dbReference type="AlphaFoldDB" id="A0A4Y2QSX8"/>
<feature type="non-terminal residue" evidence="2">
    <location>
        <position position="1"/>
    </location>
</feature>
<accession>A0A4Y2QSX8</accession>
<gene>
    <name evidence="2" type="ORF">AVEN_39274_1</name>
</gene>
<name>A0A4Y2QSX8_ARAVE</name>
<reference evidence="2 3" key="1">
    <citation type="journal article" date="2019" name="Sci. Rep.">
        <title>Orb-weaving spider Araneus ventricosus genome elucidates the spidroin gene catalogue.</title>
        <authorList>
            <person name="Kono N."/>
            <person name="Nakamura H."/>
            <person name="Ohtoshi R."/>
            <person name="Moran D.A.P."/>
            <person name="Shinohara A."/>
            <person name="Yoshida Y."/>
            <person name="Fujiwara M."/>
            <person name="Mori M."/>
            <person name="Tomita M."/>
            <person name="Arakawa K."/>
        </authorList>
    </citation>
    <scope>NUCLEOTIDE SEQUENCE [LARGE SCALE GENOMIC DNA]</scope>
</reference>